<keyword evidence="11" id="KW-1185">Reference proteome</keyword>
<evidence type="ECO:0000256" key="6">
    <source>
        <dbReference type="ARBA" id="ARBA00022794"/>
    </source>
</evidence>
<keyword evidence="7 9" id="KW-0175">Coiled coil</keyword>
<dbReference type="GO" id="GO:0005814">
    <property type="term" value="C:centriole"/>
    <property type="evidence" value="ECO:0007669"/>
    <property type="project" value="UniProtKB-SubCell"/>
</dbReference>
<sequence>MRESIRRRPFVCGSSCSRFTYEMPSKDASSPLLSAYYTKNGNRKIKHPSKICFQKANEKHKIRSKSKSDACQLNATSNCNGGSNPNNTSPEKNRREYLPESISYNISQDEHSNDSFFDKTIFFNLLSKLEAHLDEERKTNAKLQVELMNKTEYEKQISNLRSSYEAEVFRLQNIITRLQGSSHYINKASHDDGELPETKEIVSTMNHGKEESYVASNQSTHNFISFDELKKEYDKQESLIVGYQRENEKLYEEIKKLRKSNLTETEDSQTAKRLTTENLSLRVEVEQLNKELKLRSQQICTMLTGNSRLNQENRINELQELNKQLHNEKTKLMKELNDTRSELMNINLKINNCIREKNDLLEKYENFKDKSQIDYRNMQEQYQCQIEELQKKLRWYIENQSFLNKDTKLLQSQAKELTKLQMELSHLKSKYVSGPKSNESKESSDYKYSNDKQHEFLLERIKFLESELDRTHENEKRAIRSLQQQYERIKLQYEDRIQSLESYTNLCKTPNELHTTSLQHHHTIESDSLNINQSMHHTNKQLKQSNNQQSNIISNLLNNLRGQIIQLKQQLNQRHKTIEQIKQFTQLNSNNLHKTFNQFNRNQVDNLKMSIINKRFHHPRVYKIQSRQINRIDNHPTKLNHEVVNSKEQTKENILMNDTEVISMEEHNALKTLLQNRINRLENEMKLQEAFNSRSKCNVSTNTDLIEWNTCQTDDTYIEMLEKQIKNQIDTIVSKETELNQLKKLVTNRNESHHKLNNIMNRREYNLNTSQHTEEDIHDSTIRPEADEDVIHECMNEICTNENPEADYWRYIAIKLINEFNNLQNDANLLVNILTQLQQ</sequence>
<evidence type="ECO:0000256" key="2">
    <source>
        <dbReference type="ARBA" id="ARBA00009485"/>
    </source>
</evidence>
<feature type="coiled-coil region" evidence="9">
    <location>
        <begin position="718"/>
        <end position="745"/>
    </location>
</feature>
<feature type="coiled-coil region" evidence="9">
    <location>
        <begin position="664"/>
        <end position="691"/>
    </location>
</feature>
<evidence type="ECO:0000256" key="7">
    <source>
        <dbReference type="ARBA" id="ARBA00023054"/>
    </source>
</evidence>
<keyword evidence="6" id="KW-0970">Cilium biogenesis/degradation</keyword>
<dbReference type="InterPro" id="IPR038774">
    <property type="entry name" value="CEP162-like"/>
</dbReference>
<dbReference type="PANTHER" id="PTHR34031">
    <property type="entry name" value="CENTROSOMAL PROTEIN OF 162 KDA"/>
    <property type="match status" value="1"/>
</dbReference>
<feature type="coiled-coil region" evidence="9">
    <location>
        <begin position="226"/>
        <end position="430"/>
    </location>
</feature>
<comment type="subcellular location">
    <subcellularLocation>
        <location evidence="1">Cytoplasm</location>
        <location evidence="1">Cytoskeleton</location>
        <location evidence="1">Microtubule organizing center</location>
        <location evidence="1">Centrosome</location>
        <location evidence="1">Centriole</location>
    </subcellularLocation>
</comment>
<evidence type="ECO:0000313" key="10">
    <source>
        <dbReference type="EMBL" id="KAK4469847.1"/>
    </source>
</evidence>
<evidence type="ECO:0000256" key="9">
    <source>
        <dbReference type="SAM" id="Coils"/>
    </source>
</evidence>
<dbReference type="GO" id="GO:0060271">
    <property type="term" value="P:cilium assembly"/>
    <property type="evidence" value="ECO:0007669"/>
    <property type="project" value="TreeGrafter"/>
</dbReference>
<protein>
    <recommendedName>
        <fullName evidence="3">Centrosomal protein of 162 kDa</fullName>
    </recommendedName>
</protein>
<dbReference type="EMBL" id="JALJAT010000005">
    <property type="protein sequence ID" value="KAK4469847.1"/>
    <property type="molecule type" value="Genomic_DNA"/>
</dbReference>
<reference evidence="10" key="1">
    <citation type="submission" date="2022-04" db="EMBL/GenBank/DDBJ databases">
        <authorList>
            <person name="Xu L."/>
            <person name="Lv Z."/>
        </authorList>
    </citation>
    <scope>NUCLEOTIDE SEQUENCE</scope>
    <source>
        <strain evidence="10">LV_2022a</strain>
    </source>
</reference>
<feature type="coiled-coil region" evidence="9">
    <location>
        <begin position="454"/>
        <end position="492"/>
    </location>
</feature>
<evidence type="ECO:0000256" key="4">
    <source>
        <dbReference type="ARBA" id="ARBA00022490"/>
    </source>
</evidence>
<evidence type="ECO:0000256" key="8">
    <source>
        <dbReference type="ARBA" id="ARBA00023212"/>
    </source>
</evidence>
<keyword evidence="5" id="KW-0493">Microtubule</keyword>
<keyword evidence="4" id="KW-0963">Cytoplasm</keyword>
<comment type="similarity">
    <text evidence="2">Belongs to the CEP162 family.</text>
</comment>
<evidence type="ECO:0000256" key="5">
    <source>
        <dbReference type="ARBA" id="ARBA00022701"/>
    </source>
</evidence>
<dbReference type="PANTHER" id="PTHR34031:SF1">
    <property type="entry name" value="CENTROSOMAL PROTEIN OF 162 KDA"/>
    <property type="match status" value="1"/>
</dbReference>
<keyword evidence="8" id="KW-0206">Cytoskeleton</keyword>
<proteinExistence type="inferred from homology"/>
<comment type="caution">
    <text evidence="10">The sequence shown here is derived from an EMBL/GenBank/DDBJ whole genome shotgun (WGS) entry which is preliminary data.</text>
</comment>
<evidence type="ECO:0000256" key="1">
    <source>
        <dbReference type="ARBA" id="ARBA00004114"/>
    </source>
</evidence>
<dbReference type="GO" id="GO:0005879">
    <property type="term" value="C:axonemal microtubule"/>
    <property type="evidence" value="ECO:0007669"/>
    <property type="project" value="TreeGrafter"/>
</dbReference>
<evidence type="ECO:0000256" key="3">
    <source>
        <dbReference type="ARBA" id="ARBA00021406"/>
    </source>
</evidence>
<accession>A0AAE1Z9Q4</accession>
<organism evidence="10 11">
    <name type="scientific">Schistosoma mekongi</name>
    <name type="common">Parasitic worm</name>
    <dbReference type="NCBI Taxonomy" id="38744"/>
    <lineage>
        <taxon>Eukaryota</taxon>
        <taxon>Metazoa</taxon>
        <taxon>Spiralia</taxon>
        <taxon>Lophotrochozoa</taxon>
        <taxon>Platyhelminthes</taxon>
        <taxon>Trematoda</taxon>
        <taxon>Digenea</taxon>
        <taxon>Strigeidida</taxon>
        <taxon>Schistosomatoidea</taxon>
        <taxon>Schistosomatidae</taxon>
        <taxon>Schistosoma</taxon>
    </lineage>
</organism>
<gene>
    <name evidence="10" type="ORF">MN116_006630</name>
</gene>
<evidence type="ECO:0000313" key="11">
    <source>
        <dbReference type="Proteomes" id="UP001292079"/>
    </source>
</evidence>
<dbReference type="Proteomes" id="UP001292079">
    <property type="component" value="Unassembled WGS sequence"/>
</dbReference>
<reference evidence="10" key="2">
    <citation type="journal article" date="2023" name="Infect Dis Poverty">
        <title>Chromosome-scale genome of the human blood fluke Schistosoma mekongi and its implications for public health.</title>
        <authorList>
            <person name="Zhou M."/>
            <person name="Xu L."/>
            <person name="Xu D."/>
            <person name="Chen W."/>
            <person name="Khan J."/>
            <person name="Hu Y."/>
            <person name="Huang H."/>
            <person name="Wei H."/>
            <person name="Zhang Y."/>
            <person name="Chusongsang P."/>
            <person name="Tanasarnprasert K."/>
            <person name="Hu X."/>
            <person name="Limpanont Y."/>
            <person name="Lv Z."/>
        </authorList>
    </citation>
    <scope>NUCLEOTIDE SEQUENCE</scope>
    <source>
        <strain evidence="10">LV_2022a</strain>
    </source>
</reference>
<name>A0AAE1Z9Q4_SCHME</name>
<dbReference type="AlphaFoldDB" id="A0AAE1Z9Q4"/>